<feature type="signal peptide" evidence="1">
    <location>
        <begin position="1"/>
        <end position="20"/>
    </location>
</feature>
<name>A0A2U1FCL8_9PORP</name>
<accession>A0A2U1FCL8</accession>
<dbReference type="GeneID" id="94550873"/>
<sequence length="141" mass="15906">MKRFVLMAAFMVAAILPIVAQESGNAAATELPKPEYTYCEIIGTSSGVFGPKVKVVLDFGQTLVKEIVDESGKTIKFESMTDVANYMARFGWDVVQTYALTYDNNKREYHFLLKKKYISNEDITLGIITRAQYKQMKRAGK</sequence>
<evidence type="ECO:0008006" key="4">
    <source>
        <dbReference type="Google" id="ProtNLM"/>
    </source>
</evidence>
<evidence type="ECO:0000313" key="2">
    <source>
        <dbReference type="EMBL" id="PVZ09906.1"/>
    </source>
</evidence>
<keyword evidence="1" id="KW-0732">Signal</keyword>
<comment type="caution">
    <text evidence="2">The sequence shown here is derived from an EMBL/GenBank/DDBJ whole genome shotgun (WGS) entry which is preliminary data.</text>
</comment>
<dbReference type="RefSeq" id="WP_116679402.1">
    <property type="nucleotide sequence ID" value="NZ_JBGYUN010000075.1"/>
</dbReference>
<dbReference type="OrthoDB" id="5873496at2"/>
<proteinExistence type="predicted"/>
<protein>
    <recommendedName>
        <fullName evidence="4">DUF4177 domain-containing protein</fullName>
    </recommendedName>
</protein>
<reference evidence="2 3" key="1">
    <citation type="submission" date="2018-04" db="EMBL/GenBank/DDBJ databases">
        <title>Genomic Encyclopedia of Type Strains, Phase IV (KMG-IV): sequencing the most valuable type-strain genomes for metagenomic binning, comparative biology and taxonomic classification.</title>
        <authorList>
            <person name="Goeker M."/>
        </authorList>
    </citation>
    <scope>NUCLEOTIDE SEQUENCE [LARGE SCALE GENOMIC DNA]</scope>
    <source>
        <strain evidence="2 3">DSM 28520</strain>
    </source>
</reference>
<dbReference type="AlphaFoldDB" id="A0A2U1FCL8"/>
<evidence type="ECO:0000313" key="3">
    <source>
        <dbReference type="Proteomes" id="UP000245462"/>
    </source>
</evidence>
<feature type="chain" id="PRO_5015451490" description="DUF4177 domain-containing protein" evidence="1">
    <location>
        <begin position="21"/>
        <end position="141"/>
    </location>
</feature>
<dbReference type="EMBL" id="QEKY01000008">
    <property type="protein sequence ID" value="PVZ09906.1"/>
    <property type="molecule type" value="Genomic_DNA"/>
</dbReference>
<dbReference type="Proteomes" id="UP000245462">
    <property type="component" value="Unassembled WGS sequence"/>
</dbReference>
<keyword evidence="3" id="KW-1185">Reference proteome</keyword>
<gene>
    <name evidence="2" type="ORF">C7382_10896</name>
</gene>
<organism evidence="2 3">
    <name type="scientific">Porphyromonas loveana</name>
    <dbReference type="NCBI Taxonomy" id="1884669"/>
    <lineage>
        <taxon>Bacteria</taxon>
        <taxon>Pseudomonadati</taxon>
        <taxon>Bacteroidota</taxon>
        <taxon>Bacteroidia</taxon>
        <taxon>Bacteroidales</taxon>
        <taxon>Porphyromonadaceae</taxon>
        <taxon>Porphyromonas</taxon>
    </lineage>
</organism>
<evidence type="ECO:0000256" key="1">
    <source>
        <dbReference type="SAM" id="SignalP"/>
    </source>
</evidence>